<evidence type="ECO:0008006" key="4">
    <source>
        <dbReference type="Google" id="ProtNLM"/>
    </source>
</evidence>
<gene>
    <name evidence="2" type="ORF">DCO17_06595</name>
</gene>
<dbReference type="RefSeq" id="WP_173955965.1">
    <property type="nucleotide sequence ID" value="NZ_CP028942.1"/>
</dbReference>
<evidence type="ECO:0000256" key="1">
    <source>
        <dbReference type="SAM" id="SignalP"/>
    </source>
</evidence>
<proteinExistence type="predicted"/>
<evidence type="ECO:0000313" key="2">
    <source>
        <dbReference type="EMBL" id="QKM64925.1"/>
    </source>
</evidence>
<dbReference type="KEGG" id="ptrp:DCO17_06595"/>
<name>A0A6M9Q1H5_9BURK</name>
<evidence type="ECO:0000313" key="3">
    <source>
        <dbReference type="Proteomes" id="UP000503312"/>
    </source>
</evidence>
<feature type="signal peptide" evidence="1">
    <location>
        <begin position="1"/>
        <end position="18"/>
    </location>
</feature>
<protein>
    <recommendedName>
        <fullName evidence="4">Lipoprotein</fullName>
    </recommendedName>
</protein>
<dbReference type="PROSITE" id="PS51257">
    <property type="entry name" value="PROKAR_LIPOPROTEIN"/>
    <property type="match status" value="1"/>
</dbReference>
<dbReference type="EMBL" id="CP028942">
    <property type="protein sequence ID" value="QKM64925.1"/>
    <property type="molecule type" value="Genomic_DNA"/>
</dbReference>
<sequence length="202" mass="21798">MKKTTIALLFATQSILLACSSNPTANLGVSAQSIAVSNFDRDGVQVMYTLDGKVTSVESIVYMPIWGTATGAVSDAQKRSEKAAKMQIKSFADKKAFTSALSASIISINLEHASEQKKSGMTDAQNLVASDREVFFDKNGKDINAKAESSKVLDDANKLAQLVDKNIDWREVEGGMVLSSAKPINNGQTLEVIYRWSAKQAN</sequence>
<organism evidence="2 3">
    <name type="scientific">Polynucleobacter tropicus</name>
    <dbReference type="NCBI Taxonomy" id="1743174"/>
    <lineage>
        <taxon>Bacteria</taxon>
        <taxon>Pseudomonadati</taxon>
        <taxon>Pseudomonadota</taxon>
        <taxon>Betaproteobacteria</taxon>
        <taxon>Burkholderiales</taxon>
        <taxon>Burkholderiaceae</taxon>
        <taxon>Polynucleobacter</taxon>
    </lineage>
</organism>
<dbReference type="Proteomes" id="UP000503312">
    <property type="component" value="Chromosome"/>
</dbReference>
<keyword evidence="1" id="KW-0732">Signal</keyword>
<keyword evidence="3" id="KW-1185">Reference proteome</keyword>
<accession>A0A6M9Q1H5</accession>
<reference evidence="2 3" key="1">
    <citation type="submission" date="2018-04" db="EMBL/GenBank/DDBJ databases">
        <title>Polynucleobacter sp. UH21B genome.</title>
        <authorList>
            <person name="Hahn M.W."/>
        </authorList>
    </citation>
    <scope>NUCLEOTIDE SEQUENCE [LARGE SCALE GENOMIC DNA]</scope>
    <source>
        <strain evidence="2 3">MWH-UH21B</strain>
    </source>
</reference>
<dbReference type="AlphaFoldDB" id="A0A6M9Q1H5"/>
<feature type="chain" id="PRO_5027094127" description="Lipoprotein" evidence="1">
    <location>
        <begin position="19"/>
        <end position="202"/>
    </location>
</feature>